<feature type="region of interest" description="Disordered" evidence="11">
    <location>
        <begin position="1"/>
        <end position="37"/>
    </location>
</feature>
<dbReference type="Proteomes" id="UP000286510">
    <property type="component" value="Unassembled WGS sequence"/>
</dbReference>
<evidence type="ECO:0000256" key="10">
    <source>
        <dbReference type="ARBA" id="ARBA00034078"/>
    </source>
</evidence>
<feature type="domain" description="2Fe-2S ferredoxin-type" evidence="12">
    <location>
        <begin position="216"/>
        <end position="307"/>
    </location>
</feature>
<dbReference type="VEuPathDB" id="FungiDB:H257_08501"/>
<dbReference type="SUPFAM" id="SSF54292">
    <property type="entry name" value="2Fe-2S ferredoxin-like"/>
    <property type="match status" value="1"/>
</dbReference>
<sequence>DDDDDGAKDSASSAAASALSQSSSVSSVGSHNSNRDIKFGSLSVTSLAITSSYYDGRASNTSSSPSSTMKKKMPRRFRRCKIQQGSAEEDAYVLQSLVAAVPSADDLGHVRRVQQVTSIQRTIQRCLTHMAAHPLPPPVHGDAVPFDVPSVDESWLVLPINTPKPTPMLAPITDDTIACLTHDSRDSMMNLLTSFMEEADIPIMKNDDPMPAEWAHHLTFALNGRKVVVDGNTLPRFNDLRLIDYIRDHAGLTGTKLACGEGGCGACTVVLCHRVSPSSPLVHRSVNACLIPLASIDGMAVLTVEGVGSTKHRLHPIQSKMVDNYSMQCGYCTPGWVMNMYELLHTSDPSSLTKDTIENHFDGNLCRCTGYRPILKAMHSFGIDGPAPQLEYESSYDEVPFVDADEPEFEFVDRVPCDKSEATRSLKQCATSCDACPHQHHHHDAVEVEDLCIPPLYDR</sequence>
<evidence type="ECO:0000256" key="1">
    <source>
        <dbReference type="ARBA" id="ARBA00001924"/>
    </source>
</evidence>
<dbReference type="PANTHER" id="PTHR45444:SF3">
    <property type="entry name" value="XANTHINE DEHYDROGENASE"/>
    <property type="match status" value="1"/>
</dbReference>
<dbReference type="GO" id="GO:0051537">
    <property type="term" value="F:2 iron, 2 sulfur cluster binding"/>
    <property type="evidence" value="ECO:0007669"/>
    <property type="project" value="UniProtKB-KW"/>
</dbReference>
<comment type="cofactor">
    <cofactor evidence="2">
        <name>FAD</name>
        <dbReference type="ChEBI" id="CHEBI:57692"/>
    </cofactor>
</comment>
<dbReference type="Gene3D" id="1.10.150.120">
    <property type="entry name" value="[2Fe-2S]-binding domain"/>
    <property type="match status" value="1"/>
</dbReference>
<proteinExistence type="inferred from homology"/>
<dbReference type="InterPro" id="IPR002888">
    <property type="entry name" value="2Fe-2S-bd"/>
</dbReference>
<evidence type="ECO:0000256" key="9">
    <source>
        <dbReference type="ARBA" id="ARBA00023027"/>
    </source>
</evidence>
<dbReference type="Gene3D" id="3.10.20.30">
    <property type="match status" value="1"/>
</dbReference>
<organism evidence="13 14">
    <name type="scientific">Aphanomyces astaci</name>
    <name type="common">Crayfish plague agent</name>
    <dbReference type="NCBI Taxonomy" id="112090"/>
    <lineage>
        <taxon>Eukaryota</taxon>
        <taxon>Sar</taxon>
        <taxon>Stramenopiles</taxon>
        <taxon>Oomycota</taxon>
        <taxon>Saprolegniomycetes</taxon>
        <taxon>Saprolegniales</taxon>
        <taxon>Verrucalvaceae</taxon>
        <taxon>Aphanomyces</taxon>
    </lineage>
</organism>
<evidence type="ECO:0000256" key="7">
    <source>
        <dbReference type="ARBA" id="ARBA00023004"/>
    </source>
</evidence>
<dbReference type="InterPro" id="IPR006058">
    <property type="entry name" value="2Fe2S_fd_BS"/>
</dbReference>
<feature type="region of interest" description="Disordered" evidence="11">
    <location>
        <begin position="55"/>
        <end position="76"/>
    </location>
</feature>
<evidence type="ECO:0000256" key="8">
    <source>
        <dbReference type="ARBA" id="ARBA00023014"/>
    </source>
</evidence>
<dbReference type="GO" id="GO:0016491">
    <property type="term" value="F:oxidoreductase activity"/>
    <property type="evidence" value="ECO:0007669"/>
    <property type="project" value="UniProtKB-KW"/>
</dbReference>
<evidence type="ECO:0000256" key="11">
    <source>
        <dbReference type="SAM" id="MobiDB-lite"/>
    </source>
</evidence>
<dbReference type="FunFam" id="3.10.20.30:FF:000012">
    <property type="entry name" value="Xanthine dehydrogenase/oxidase"/>
    <property type="match status" value="1"/>
</dbReference>
<keyword evidence="5" id="KW-0479">Metal-binding</keyword>
<evidence type="ECO:0000313" key="14">
    <source>
        <dbReference type="Proteomes" id="UP000286510"/>
    </source>
</evidence>
<evidence type="ECO:0000313" key="13">
    <source>
        <dbReference type="EMBL" id="RHZ05204.1"/>
    </source>
</evidence>
<evidence type="ECO:0000256" key="2">
    <source>
        <dbReference type="ARBA" id="ARBA00001974"/>
    </source>
</evidence>
<reference evidence="13 14" key="1">
    <citation type="submission" date="2018-08" db="EMBL/GenBank/DDBJ databases">
        <title>Aphanomyces genome sequencing and annotation.</title>
        <authorList>
            <person name="Minardi D."/>
            <person name="Oidtmann B."/>
            <person name="Van Der Giezen M."/>
            <person name="Studholme D.J."/>
        </authorList>
    </citation>
    <scope>NUCLEOTIDE SEQUENCE [LARGE SCALE GENOMIC DNA]</scope>
    <source>
        <strain evidence="13 14">FDL457</strain>
    </source>
</reference>
<evidence type="ECO:0000256" key="6">
    <source>
        <dbReference type="ARBA" id="ARBA00023002"/>
    </source>
</evidence>
<comment type="cofactor">
    <cofactor evidence="1">
        <name>Mo-molybdopterin</name>
        <dbReference type="ChEBI" id="CHEBI:71302"/>
    </cofactor>
</comment>
<dbReference type="InterPro" id="IPR001041">
    <property type="entry name" value="2Fe-2S_ferredoxin-type"/>
</dbReference>
<keyword evidence="4" id="KW-0001">2Fe-2S</keyword>
<feature type="compositionally biased region" description="Low complexity" evidence="11">
    <location>
        <begin position="9"/>
        <end position="30"/>
    </location>
</feature>
<protein>
    <recommendedName>
        <fullName evidence="12">2Fe-2S ferredoxin-type domain-containing protein</fullName>
    </recommendedName>
</protein>
<dbReference type="InterPro" id="IPR036884">
    <property type="entry name" value="2Fe-2S-bd_dom_sf"/>
</dbReference>
<comment type="caution">
    <text evidence="13">The sequence shown here is derived from an EMBL/GenBank/DDBJ whole genome shotgun (WGS) entry which is preliminary data.</text>
</comment>
<dbReference type="GO" id="GO:0005506">
    <property type="term" value="F:iron ion binding"/>
    <property type="evidence" value="ECO:0007669"/>
    <property type="project" value="InterPro"/>
</dbReference>
<dbReference type="InterPro" id="IPR012675">
    <property type="entry name" value="Beta-grasp_dom_sf"/>
</dbReference>
<dbReference type="Pfam" id="PF00111">
    <property type="entry name" value="Fer2"/>
    <property type="match status" value="1"/>
</dbReference>
<comment type="similarity">
    <text evidence="3">Belongs to the xanthine dehydrogenase family.</text>
</comment>
<feature type="non-terminal residue" evidence="13">
    <location>
        <position position="1"/>
    </location>
</feature>
<dbReference type="PANTHER" id="PTHR45444">
    <property type="entry name" value="XANTHINE DEHYDROGENASE"/>
    <property type="match status" value="1"/>
</dbReference>
<accession>A0A3R6X0A9</accession>
<dbReference type="InterPro" id="IPR016208">
    <property type="entry name" value="Ald_Oxase/xanthine_DH-like"/>
</dbReference>
<evidence type="ECO:0000259" key="12">
    <source>
        <dbReference type="PROSITE" id="PS51085"/>
    </source>
</evidence>
<dbReference type="VEuPathDB" id="FungiDB:H257_08503"/>
<keyword evidence="8" id="KW-0411">Iron-sulfur</keyword>
<dbReference type="InterPro" id="IPR036010">
    <property type="entry name" value="2Fe-2S_ferredoxin-like_sf"/>
</dbReference>
<dbReference type="AlphaFoldDB" id="A0A3R6X0A9"/>
<dbReference type="PROSITE" id="PS00197">
    <property type="entry name" value="2FE2S_FER_1"/>
    <property type="match status" value="1"/>
</dbReference>
<evidence type="ECO:0000256" key="5">
    <source>
        <dbReference type="ARBA" id="ARBA00022723"/>
    </source>
</evidence>
<keyword evidence="6" id="KW-0560">Oxidoreductase</keyword>
<dbReference type="PROSITE" id="PS51085">
    <property type="entry name" value="2FE2S_FER_2"/>
    <property type="match status" value="1"/>
</dbReference>
<keyword evidence="9" id="KW-0520">NAD</keyword>
<comment type="cofactor">
    <cofactor evidence="10">
        <name>[2Fe-2S] cluster</name>
        <dbReference type="ChEBI" id="CHEBI:190135"/>
    </cofactor>
</comment>
<evidence type="ECO:0000256" key="3">
    <source>
        <dbReference type="ARBA" id="ARBA00006849"/>
    </source>
</evidence>
<name>A0A3R6X0A9_APHAT</name>
<keyword evidence="7" id="KW-0408">Iron</keyword>
<dbReference type="Pfam" id="PF01799">
    <property type="entry name" value="Fer2_2"/>
    <property type="match status" value="1"/>
</dbReference>
<dbReference type="CDD" id="cd00207">
    <property type="entry name" value="fer2"/>
    <property type="match status" value="1"/>
</dbReference>
<dbReference type="EMBL" id="QUTF01017057">
    <property type="protein sequence ID" value="RHZ05204.1"/>
    <property type="molecule type" value="Genomic_DNA"/>
</dbReference>
<gene>
    <name evidence="13" type="ORF">DYB26_013919</name>
</gene>
<feature type="non-terminal residue" evidence="13">
    <location>
        <position position="459"/>
    </location>
</feature>
<dbReference type="SUPFAM" id="SSF47741">
    <property type="entry name" value="CO dehydrogenase ISP C-domain like"/>
    <property type="match status" value="1"/>
</dbReference>
<evidence type="ECO:0000256" key="4">
    <source>
        <dbReference type="ARBA" id="ARBA00022714"/>
    </source>
</evidence>